<proteinExistence type="predicted"/>
<dbReference type="RefSeq" id="WP_122014826.1">
    <property type="nucleotide sequence ID" value="NZ_CP033169.1"/>
</dbReference>
<name>A0A3G2R6T6_9FIRM</name>
<evidence type="ECO:0000313" key="1">
    <source>
        <dbReference type="EMBL" id="AYO30808.1"/>
    </source>
</evidence>
<evidence type="ECO:0000313" key="2">
    <source>
        <dbReference type="Proteomes" id="UP000280960"/>
    </source>
</evidence>
<dbReference type="EMBL" id="CP033169">
    <property type="protein sequence ID" value="AYO30808.1"/>
    <property type="molecule type" value="Genomic_DNA"/>
</dbReference>
<keyword evidence="2" id="KW-1185">Reference proteome</keyword>
<organism evidence="1 2">
    <name type="scientific">Biomaibacter acetigenes</name>
    <dbReference type="NCBI Taxonomy" id="2316383"/>
    <lineage>
        <taxon>Bacteria</taxon>
        <taxon>Bacillati</taxon>
        <taxon>Bacillota</taxon>
        <taxon>Clostridia</taxon>
        <taxon>Thermosediminibacterales</taxon>
        <taxon>Tepidanaerobacteraceae</taxon>
        <taxon>Biomaibacter</taxon>
    </lineage>
</organism>
<gene>
    <name evidence="1" type="ORF">D2962_09470</name>
</gene>
<dbReference type="KEGG" id="bacg:D2962_09470"/>
<dbReference type="Proteomes" id="UP000280960">
    <property type="component" value="Chromosome"/>
</dbReference>
<reference evidence="1 2" key="1">
    <citation type="submission" date="2018-10" db="EMBL/GenBank/DDBJ databases">
        <authorList>
            <person name="Zhang X."/>
        </authorList>
    </citation>
    <scope>NUCLEOTIDE SEQUENCE [LARGE SCALE GENOMIC DNA]</scope>
    <source>
        <strain evidence="1 2">SK-G1</strain>
    </source>
</reference>
<dbReference type="AlphaFoldDB" id="A0A3G2R6T6"/>
<protein>
    <submittedName>
        <fullName evidence="1">Uncharacterized protein</fullName>
    </submittedName>
</protein>
<sequence>MDLISLRRQHVAWAIQQNPVTITIQRTEKVDMGGYFNEVKSTKGPFAVRIFTEGNRVPLDVSTLAGTKQIDKGWGLLADYNADIKAGPNVLDEFDTPVGHFIIKAVYPQYVQGQLVGYQADLEKVS</sequence>
<accession>A0A3G2R6T6</accession>